<gene>
    <name evidence="5" type="ORF">ACFQ45_13195</name>
</gene>
<dbReference type="PANTHER" id="PTHR45138">
    <property type="entry name" value="REGULATORY COMPONENTS OF SENSORY TRANSDUCTION SYSTEM"/>
    <property type="match status" value="1"/>
</dbReference>
<name>A0ABW4B472_9GAMM</name>
<reference evidence="6" key="1">
    <citation type="journal article" date="2019" name="Int. J. Syst. Evol. Microbiol.">
        <title>The Global Catalogue of Microorganisms (GCM) 10K type strain sequencing project: providing services to taxonomists for standard genome sequencing and annotation.</title>
        <authorList>
            <consortium name="The Broad Institute Genomics Platform"/>
            <consortium name="The Broad Institute Genome Sequencing Center for Infectious Disease"/>
            <person name="Wu L."/>
            <person name="Ma J."/>
        </authorList>
    </citation>
    <scope>NUCLEOTIDE SEQUENCE [LARGE SCALE GENOMIC DNA]</scope>
    <source>
        <strain evidence="6">JCM 30774</strain>
    </source>
</reference>
<dbReference type="InterPro" id="IPR029787">
    <property type="entry name" value="Nucleotide_cyclase"/>
</dbReference>
<dbReference type="InterPro" id="IPR043128">
    <property type="entry name" value="Rev_trsase/Diguanyl_cyclase"/>
</dbReference>
<dbReference type="Proteomes" id="UP001597059">
    <property type="component" value="Unassembled WGS sequence"/>
</dbReference>
<evidence type="ECO:0000313" key="5">
    <source>
        <dbReference type="EMBL" id="MFD1384328.1"/>
    </source>
</evidence>
<dbReference type="CDD" id="cd01949">
    <property type="entry name" value="GGDEF"/>
    <property type="match status" value="1"/>
</dbReference>
<keyword evidence="3" id="KW-0812">Transmembrane</keyword>
<accession>A0ABW4B472</accession>
<dbReference type="NCBIfam" id="TIGR00254">
    <property type="entry name" value="GGDEF"/>
    <property type="match status" value="1"/>
</dbReference>
<feature type="transmembrane region" description="Helical" evidence="3">
    <location>
        <begin position="81"/>
        <end position="98"/>
    </location>
</feature>
<dbReference type="RefSeq" id="WP_377368439.1">
    <property type="nucleotide sequence ID" value="NZ_JBHTMN010000014.1"/>
</dbReference>
<feature type="domain" description="GGDEF" evidence="4">
    <location>
        <begin position="243"/>
        <end position="376"/>
    </location>
</feature>
<dbReference type="Pfam" id="PF00990">
    <property type="entry name" value="GGDEF"/>
    <property type="match status" value="1"/>
</dbReference>
<keyword evidence="3" id="KW-0472">Membrane</keyword>
<proteinExistence type="predicted"/>
<comment type="caution">
    <text evidence="5">The sequence shown here is derived from an EMBL/GenBank/DDBJ whole genome shotgun (WGS) entry which is preliminary data.</text>
</comment>
<dbReference type="InterPro" id="IPR050469">
    <property type="entry name" value="Diguanylate_Cyclase"/>
</dbReference>
<evidence type="ECO:0000256" key="2">
    <source>
        <dbReference type="ARBA" id="ARBA00034247"/>
    </source>
</evidence>
<feature type="transmembrane region" description="Helical" evidence="3">
    <location>
        <begin position="59"/>
        <end position="75"/>
    </location>
</feature>
<dbReference type="EMBL" id="JBHTMN010000014">
    <property type="protein sequence ID" value="MFD1384328.1"/>
    <property type="molecule type" value="Genomic_DNA"/>
</dbReference>
<dbReference type="Gene3D" id="3.30.70.270">
    <property type="match status" value="1"/>
</dbReference>
<dbReference type="SUPFAM" id="SSF55073">
    <property type="entry name" value="Nucleotide cyclase"/>
    <property type="match status" value="1"/>
</dbReference>
<keyword evidence="6" id="KW-1185">Reference proteome</keyword>
<evidence type="ECO:0000259" key="4">
    <source>
        <dbReference type="PROSITE" id="PS50887"/>
    </source>
</evidence>
<dbReference type="PROSITE" id="PS50887">
    <property type="entry name" value="GGDEF"/>
    <property type="match status" value="1"/>
</dbReference>
<dbReference type="EC" id="2.7.7.65" evidence="1"/>
<organism evidence="5 6">
    <name type="scientific">Rhodanobacter aciditrophus</name>
    <dbReference type="NCBI Taxonomy" id="1623218"/>
    <lineage>
        <taxon>Bacteria</taxon>
        <taxon>Pseudomonadati</taxon>
        <taxon>Pseudomonadota</taxon>
        <taxon>Gammaproteobacteria</taxon>
        <taxon>Lysobacterales</taxon>
        <taxon>Rhodanobacteraceae</taxon>
        <taxon>Rhodanobacter</taxon>
    </lineage>
</organism>
<evidence type="ECO:0000256" key="1">
    <source>
        <dbReference type="ARBA" id="ARBA00012528"/>
    </source>
</evidence>
<keyword evidence="3" id="KW-1133">Transmembrane helix</keyword>
<sequence length="376" mass="42039">MPQKTGPLLVPLFVLLAGLFASAYVLELPALALSLLPLLPYILAVVMVFLAWHFNRGKVLLAGGLLLLPAFYPYVSNGGVPSSSATITALGLGLLLLLKERGFFNRYGLNRLLFLSMLVAWSFFYEKSWINFNFLQVMVPGFQMSLTTLICWAVILITMLVSVVVWWRGADGFSSAVLVSMVALLLIEFMTFSPQQEAALRSAQILIWIWFIVAESHRMAFRDELTQLPSRRALNEAMLALPKSYAIAMLDVDHFKKFNDSHGHDKGDEVLRIVGRVLLKHSGPASVYRYGGEEFTLLFKGRSCDYAEAILEDIREQIHLQPLDVSKDDKEKFVTVTASMGLAMVQPDERSSEVIKRADEALYKAKKKGRNCVVVA</sequence>
<evidence type="ECO:0000256" key="3">
    <source>
        <dbReference type="SAM" id="Phobius"/>
    </source>
</evidence>
<dbReference type="PANTHER" id="PTHR45138:SF9">
    <property type="entry name" value="DIGUANYLATE CYCLASE DGCM-RELATED"/>
    <property type="match status" value="1"/>
</dbReference>
<feature type="transmembrane region" description="Helical" evidence="3">
    <location>
        <begin position="107"/>
        <end position="124"/>
    </location>
</feature>
<evidence type="ECO:0000313" key="6">
    <source>
        <dbReference type="Proteomes" id="UP001597059"/>
    </source>
</evidence>
<protein>
    <recommendedName>
        <fullName evidence="1">diguanylate cyclase</fullName>
        <ecNumber evidence="1">2.7.7.65</ecNumber>
    </recommendedName>
</protein>
<comment type="catalytic activity">
    <reaction evidence="2">
        <text>2 GTP = 3',3'-c-di-GMP + 2 diphosphate</text>
        <dbReference type="Rhea" id="RHEA:24898"/>
        <dbReference type="ChEBI" id="CHEBI:33019"/>
        <dbReference type="ChEBI" id="CHEBI:37565"/>
        <dbReference type="ChEBI" id="CHEBI:58805"/>
        <dbReference type="EC" id="2.7.7.65"/>
    </reaction>
</comment>
<feature type="transmembrane region" description="Helical" evidence="3">
    <location>
        <begin position="144"/>
        <end position="166"/>
    </location>
</feature>
<feature type="transmembrane region" description="Helical" evidence="3">
    <location>
        <begin position="33"/>
        <end position="52"/>
    </location>
</feature>
<dbReference type="InterPro" id="IPR000160">
    <property type="entry name" value="GGDEF_dom"/>
</dbReference>
<feature type="transmembrane region" description="Helical" evidence="3">
    <location>
        <begin position="173"/>
        <end position="192"/>
    </location>
</feature>
<dbReference type="SMART" id="SM00267">
    <property type="entry name" value="GGDEF"/>
    <property type="match status" value="1"/>
</dbReference>